<evidence type="ECO:0000256" key="1">
    <source>
        <dbReference type="ARBA" id="ARBA00044755"/>
    </source>
</evidence>
<comment type="caution">
    <text evidence="3">The sequence shown here is derived from an EMBL/GenBank/DDBJ whole genome shotgun (WGS) entry which is preliminary data.</text>
</comment>
<feature type="compositionally biased region" description="Basic and acidic residues" evidence="2">
    <location>
        <begin position="111"/>
        <end position="126"/>
    </location>
</feature>
<organism evidence="3 4">
    <name type="scientific">Caldalkalibacillus uzonensis</name>
    <dbReference type="NCBI Taxonomy" id="353224"/>
    <lineage>
        <taxon>Bacteria</taxon>
        <taxon>Bacillati</taxon>
        <taxon>Bacillota</taxon>
        <taxon>Bacilli</taxon>
        <taxon>Bacillales</taxon>
        <taxon>Bacillaceae</taxon>
        <taxon>Caldalkalibacillus</taxon>
    </lineage>
</organism>
<dbReference type="PANTHER" id="PTHR35024">
    <property type="entry name" value="HYPOTHETICAL CYTOSOLIC PROTEIN"/>
    <property type="match status" value="1"/>
</dbReference>
<dbReference type="Pfam" id="PF04519">
    <property type="entry name" value="Bactofilin"/>
    <property type="match status" value="1"/>
</dbReference>
<dbReference type="RefSeq" id="WP_307337770.1">
    <property type="nucleotide sequence ID" value="NZ_JAUSUQ010000005.1"/>
</dbReference>
<name>A0ABU0CTH1_9BACI</name>
<evidence type="ECO:0000256" key="2">
    <source>
        <dbReference type="SAM" id="MobiDB-lite"/>
    </source>
</evidence>
<accession>A0ABU0CTH1</accession>
<protein>
    <submittedName>
        <fullName evidence="3">Cytoskeletal protein CcmA (Bactofilin family)</fullName>
    </submittedName>
</protein>
<evidence type="ECO:0000313" key="4">
    <source>
        <dbReference type="Proteomes" id="UP001232445"/>
    </source>
</evidence>
<dbReference type="InterPro" id="IPR007607">
    <property type="entry name" value="BacA/B"/>
</dbReference>
<keyword evidence="4" id="KW-1185">Reference proteome</keyword>
<proteinExistence type="inferred from homology"/>
<feature type="region of interest" description="Disordered" evidence="2">
    <location>
        <begin position="105"/>
        <end position="126"/>
    </location>
</feature>
<evidence type="ECO:0000313" key="3">
    <source>
        <dbReference type="EMBL" id="MDQ0338805.1"/>
    </source>
</evidence>
<comment type="similarity">
    <text evidence="1">Belongs to the bactofilin family.</text>
</comment>
<dbReference type="PANTHER" id="PTHR35024:SF4">
    <property type="entry name" value="POLYMER-FORMING CYTOSKELETAL PROTEIN"/>
    <property type="match status" value="1"/>
</dbReference>
<sequence>MLGKNAQEEKVNTLIGKGTRLEGKIVSSSSLRLDGELVGEIQTEGNITLGKEGNVHGNLYAKNITIEGRIEGNLCAKKHIYLSSSAQVLGDITAESLEMEKGATFNGKSTMGKEEVTDMMKKTESS</sequence>
<reference evidence="3 4" key="1">
    <citation type="submission" date="2023-07" db="EMBL/GenBank/DDBJ databases">
        <title>Genomic Encyclopedia of Type Strains, Phase IV (KMG-IV): sequencing the most valuable type-strain genomes for metagenomic binning, comparative biology and taxonomic classification.</title>
        <authorList>
            <person name="Goeker M."/>
        </authorList>
    </citation>
    <scope>NUCLEOTIDE SEQUENCE [LARGE SCALE GENOMIC DNA]</scope>
    <source>
        <strain evidence="3 4">DSM 17740</strain>
    </source>
</reference>
<dbReference type="EMBL" id="JAUSUQ010000005">
    <property type="protein sequence ID" value="MDQ0338805.1"/>
    <property type="molecule type" value="Genomic_DNA"/>
</dbReference>
<gene>
    <name evidence="3" type="ORF">J2S00_001591</name>
</gene>
<dbReference type="Proteomes" id="UP001232445">
    <property type="component" value="Unassembled WGS sequence"/>
</dbReference>